<gene>
    <name evidence="3" type="ORF">BWQ96_00152</name>
</gene>
<evidence type="ECO:0000256" key="1">
    <source>
        <dbReference type="SAM" id="MobiDB-lite"/>
    </source>
</evidence>
<dbReference type="PANTHER" id="PTHR45808:SF2">
    <property type="entry name" value="RHO GTPASE-ACTIVATING PROTEIN 68F"/>
    <property type="match status" value="1"/>
</dbReference>
<dbReference type="CDD" id="cd00159">
    <property type="entry name" value="RhoGAP"/>
    <property type="match status" value="1"/>
</dbReference>
<dbReference type="PANTHER" id="PTHR45808">
    <property type="entry name" value="RHO GTPASE-ACTIVATING PROTEIN 68F"/>
    <property type="match status" value="1"/>
</dbReference>
<comment type="caution">
    <text evidence="3">The sequence shown here is derived from an EMBL/GenBank/DDBJ whole genome shotgun (WGS) entry which is preliminary data.</text>
</comment>
<dbReference type="Proteomes" id="UP000247409">
    <property type="component" value="Unassembled WGS sequence"/>
</dbReference>
<dbReference type="Pfam" id="PF00620">
    <property type="entry name" value="RhoGAP"/>
    <property type="match status" value="1"/>
</dbReference>
<feature type="compositionally biased region" description="Basic residues" evidence="1">
    <location>
        <begin position="102"/>
        <end position="112"/>
    </location>
</feature>
<dbReference type="SMART" id="SM00324">
    <property type="entry name" value="RhoGAP"/>
    <property type="match status" value="1"/>
</dbReference>
<sequence length="343" mass="37679">MAAAGLHRHQDPPIGEPAIIHKEDMMAGMMGGGGTGIVDNGTSLIARAEALNAFMRMQPAANQARHAPHTFSAPPPQQHIPSPHYDPPEEPGCLCFGSSKQSSRRPPARHVPNHISSARPRREYYPDNLSVQPERHPWTPHMEWLILACIDFLELHGLDERTLFAVSAVDDLVRNMHVDIGVKLPSNTDPHVAAGVIKAQIRHANEPLVAKDCLKAYIASQPPDDGQSTAPAASTPSIYRDSHLARTVDATERMSSPRRAYILARFMRLLGRVSANVEVSKMNAHCLAKCVAPSMLHWDPNSSFALLMLGKITAFVMTMIEDARVFDEKLCQKIADLEAKSRA</sequence>
<dbReference type="Gene3D" id="1.10.555.10">
    <property type="entry name" value="Rho GTPase activation protein"/>
    <property type="match status" value="1"/>
</dbReference>
<reference evidence="3 4" key="1">
    <citation type="journal article" date="2018" name="Mol. Biol. Evol.">
        <title>Analysis of the draft genome of the red seaweed Gracilariopsis chorda provides insights into genome size evolution in Rhodophyta.</title>
        <authorList>
            <person name="Lee J."/>
            <person name="Yang E.C."/>
            <person name="Graf L."/>
            <person name="Yang J.H."/>
            <person name="Qiu H."/>
            <person name="Zel Zion U."/>
            <person name="Chan C.X."/>
            <person name="Stephens T.G."/>
            <person name="Weber A.P.M."/>
            <person name="Boo G.H."/>
            <person name="Boo S.M."/>
            <person name="Kim K.M."/>
            <person name="Shin Y."/>
            <person name="Jung M."/>
            <person name="Lee S.J."/>
            <person name="Yim H.S."/>
            <person name="Lee J.H."/>
            <person name="Bhattacharya D."/>
            <person name="Yoon H.S."/>
        </authorList>
    </citation>
    <scope>NUCLEOTIDE SEQUENCE [LARGE SCALE GENOMIC DNA]</scope>
    <source>
        <strain evidence="3 4">SKKU-2015</strain>
        <tissue evidence="3">Whole body</tissue>
    </source>
</reference>
<dbReference type="GO" id="GO:0005737">
    <property type="term" value="C:cytoplasm"/>
    <property type="evidence" value="ECO:0007669"/>
    <property type="project" value="TreeGrafter"/>
</dbReference>
<dbReference type="AlphaFoldDB" id="A0A2V3J7E4"/>
<evidence type="ECO:0000313" key="4">
    <source>
        <dbReference type="Proteomes" id="UP000247409"/>
    </source>
</evidence>
<protein>
    <submittedName>
        <fullName evidence="3">Rho GTPase-activating protein 22</fullName>
    </submittedName>
</protein>
<keyword evidence="4" id="KW-1185">Reference proteome</keyword>
<accession>A0A2V3J7E4</accession>
<evidence type="ECO:0000313" key="3">
    <source>
        <dbReference type="EMBL" id="PXF49992.1"/>
    </source>
</evidence>
<dbReference type="InterPro" id="IPR008936">
    <property type="entry name" value="Rho_GTPase_activation_prot"/>
</dbReference>
<dbReference type="InterPro" id="IPR000198">
    <property type="entry name" value="RhoGAP_dom"/>
</dbReference>
<proteinExistence type="predicted"/>
<feature type="region of interest" description="Disordered" evidence="1">
    <location>
        <begin position="60"/>
        <end position="119"/>
    </location>
</feature>
<feature type="domain" description="Rho-GAP" evidence="2">
    <location>
        <begin position="127"/>
        <end position="327"/>
    </location>
</feature>
<dbReference type="OrthoDB" id="2155291at2759"/>
<dbReference type="GO" id="GO:0007264">
    <property type="term" value="P:small GTPase-mediated signal transduction"/>
    <property type="evidence" value="ECO:0007669"/>
    <property type="project" value="TreeGrafter"/>
</dbReference>
<dbReference type="EMBL" id="NBIV01000001">
    <property type="protein sequence ID" value="PXF49992.1"/>
    <property type="molecule type" value="Genomic_DNA"/>
</dbReference>
<organism evidence="3 4">
    <name type="scientific">Gracilariopsis chorda</name>
    <dbReference type="NCBI Taxonomy" id="448386"/>
    <lineage>
        <taxon>Eukaryota</taxon>
        <taxon>Rhodophyta</taxon>
        <taxon>Florideophyceae</taxon>
        <taxon>Rhodymeniophycidae</taxon>
        <taxon>Gracilariales</taxon>
        <taxon>Gracilariaceae</taxon>
        <taxon>Gracilariopsis</taxon>
    </lineage>
</organism>
<dbReference type="SUPFAM" id="SSF48350">
    <property type="entry name" value="GTPase activation domain, GAP"/>
    <property type="match status" value="1"/>
</dbReference>
<dbReference type="STRING" id="448386.A0A2V3J7E4"/>
<dbReference type="GO" id="GO:0005096">
    <property type="term" value="F:GTPase activator activity"/>
    <property type="evidence" value="ECO:0007669"/>
    <property type="project" value="TreeGrafter"/>
</dbReference>
<dbReference type="PROSITE" id="PS50238">
    <property type="entry name" value="RHOGAP"/>
    <property type="match status" value="1"/>
</dbReference>
<evidence type="ECO:0000259" key="2">
    <source>
        <dbReference type="PROSITE" id="PS50238"/>
    </source>
</evidence>
<name>A0A2V3J7E4_9FLOR</name>